<dbReference type="PANTHER" id="PTHR20858:SF19">
    <property type="entry name" value="PYRIDOXINE KINASE"/>
    <property type="match status" value="1"/>
</dbReference>
<dbReference type="EMBL" id="JBHRSA010000009">
    <property type="protein sequence ID" value="MFC3039344.1"/>
    <property type="molecule type" value="Genomic_DNA"/>
</dbReference>
<comment type="caution">
    <text evidence="15">The sequence shown here is derived from an EMBL/GenBank/DDBJ whole genome shotgun (WGS) entry which is preliminary data.</text>
</comment>
<keyword evidence="5" id="KW-0547">Nucleotide-binding</keyword>
<dbReference type="Proteomes" id="UP001595279">
    <property type="component" value="Unassembled WGS sequence"/>
</dbReference>
<keyword evidence="4" id="KW-0479">Metal-binding</keyword>
<dbReference type="GO" id="GO:0008902">
    <property type="term" value="F:hydroxymethylpyrimidine kinase activity"/>
    <property type="evidence" value="ECO:0007669"/>
    <property type="project" value="UniProtKB-EC"/>
</dbReference>
<dbReference type="RefSeq" id="WP_390268598.1">
    <property type="nucleotide sequence ID" value="NZ_JBHRSA010000009.1"/>
</dbReference>
<evidence type="ECO:0000256" key="11">
    <source>
        <dbReference type="ARBA" id="ARBA00042396"/>
    </source>
</evidence>
<protein>
    <recommendedName>
        <fullName evidence="2">pyridoxal kinase</fullName>
        <ecNumber evidence="2">2.7.1.35</ecNumber>
    </recommendedName>
    <alternativeName>
        <fullName evidence="10">PN/PL/PM kinase</fullName>
    </alternativeName>
    <alternativeName>
        <fullName evidence="11">Pyridoxal kinase</fullName>
    </alternativeName>
    <alternativeName>
        <fullName evidence="9">Pyridoxamine kinase</fullName>
    </alternativeName>
    <alternativeName>
        <fullName evidence="12">Vitamin B6 kinase</fullName>
    </alternativeName>
</protein>
<dbReference type="SUPFAM" id="SSF53613">
    <property type="entry name" value="Ribokinase-like"/>
    <property type="match status" value="1"/>
</dbReference>
<comment type="similarity">
    <text evidence="1">Belongs to the ThiD family.</text>
</comment>
<evidence type="ECO:0000256" key="5">
    <source>
        <dbReference type="ARBA" id="ARBA00022741"/>
    </source>
</evidence>
<dbReference type="CDD" id="cd01169">
    <property type="entry name" value="HMPP_kinase"/>
    <property type="match status" value="1"/>
</dbReference>
<dbReference type="Gene3D" id="3.40.1190.20">
    <property type="match status" value="1"/>
</dbReference>
<keyword evidence="8" id="KW-0460">Magnesium</keyword>
<dbReference type="InterPro" id="IPR013749">
    <property type="entry name" value="PM/HMP-P_kinase-1"/>
</dbReference>
<proteinExistence type="inferred from homology"/>
<keyword evidence="3 15" id="KW-0808">Transferase</keyword>
<evidence type="ECO:0000256" key="2">
    <source>
        <dbReference type="ARBA" id="ARBA00012104"/>
    </source>
</evidence>
<sequence length="280" mass="29679">MSYPPRVVTIAGSAAGGSAGIQADLKTFQELDVYGMSVISAIVGKHPVTGNNVHSQTVETIEAQFATLMHQVGADGLKTGMLFTKEIIELTVRMINEHQFEFVVVDPVMIGKMNSKLLRDDAVAALSKELIPCATIITPNVPEASLLLGGKKLDTVEDLQEAAVELYALGPSNVLVKGGRLKGPAVDVLYDGETITTLKAPRIDTTNTSGAGCTYSAAIAAYLSKGKPVGKAVQSAKSFVTTAIEHSFSYTDIVGPTYHAAERKYGEAHPIMVETISMPK</sequence>
<evidence type="ECO:0000256" key="12">
    <source>
        <dbReference type="ARBA" id="ARBA00042531"/>
    </source>
</evidence>
<evidence type="ECO:0000256" key="9">
    <source>
        <dbReference type="ARBA" id="ARBA00042307"/>
    </source>
</evidence>
<dbReference type="GO" id="GO:0008972">
    <property type="term" value="F:phosphomethylpyrimidine kinase activity"/>
    <property type="evidence" value="ECO:0007669"/>
    <property type="project" value="UniProtKB-EC"/>
</dbReference>
<evidence type="ECO:0000256" key="10">
    <source>
        <dbReference type="ARBA" id="ARBA00042348"/>
    </source>
</evidence>
<dbReference type="EC" id="2.7.1.35" evidence="2"/>
<keyword evidence="16" id="KW-1185">Reference proteome</keyword>
<organism evidence="15 16">
    <name type="scientific">Virgibacillus xinjiangensis</name>
    <dbReference type="NCBI Taxonomy" id="393090"/>
    <lineage>
        <taxon>Bacteria</taxon>
        <taxon>Bacillati</taxon>
        <taxon>Bacillota</taxon>
        <taxon>Bacilli</taxon>
        <taxon>Bacillales</taxon>
        <taxon>Bacillaceae</taxon>
        <taxon>Virgibacillus</taxon>
    </lineage>
</organism>
<evidence type="ECO:0000256" key="13">
    <source>
        <dbReference type="ARBA" id="ARBA00049293"/>
    </source>
</evidence>
<reference evidence="16" key="1">
    <citation type="journal article" date="2019" name="Int. J. Syst. Evol. Microbiol.">
        <title>The Global Catalogue of Microorganisms (GCM) 10K type strain sequencing project: providing services to taxonomists for standard genome sequencing and annotation.</title>
        <authorList>
            <consortium name="The Broad Institute Genomics Platform"/>
            <consortium name="The Broad Institute Genome Sequencing Center for Infectious Disease"/>
            <person name="Wu L."/>
            <person name="Ma J."/>
        </authorList>
    </citation>
    <scope>NUCLEOTIDE SEQUENCE [LARGE SCALE GENOMIC DNA]</scope>
    <source>
        <strain evidence="16">KCTC 13128</strain>
    </source>
</reference>
<evidence type="ECO:0000256" key="8">
    <source>
        <dbReference type="ARBA" id="ARBA00022842"/>
    </source>
</evidence>
<dbReference type="Pfam" id="PF08543">
    <property type="entry name" value="Phos_pyr_kin"/>
    <property type="match status" value="1"/>
</dbReference>
<keyword evidence="6 15" id="KW-0418">Kinase</keyword>
<evidence type="ECO:0000256" key="6">
    <source>
        <dbReference type="ARBA" id="ARBA00022777"/>
    </source>
</evidence>
<keyword evidence="7" id="KW-0067">ATP-binding</keyword>
<evidence type="ECO:0000259" key="14">
    <source>
        <dbReference type="Pfam" id="PF08543"/>
    </source>
</evidence>
<evidence type="ECO:0000256" key="4">
    <source>
        <dbReference type="ARBA" id="ARBA00022723"/>
    </source>
</evidence>
<evidence type="ECO:0000256" key="7">
    <source>
        <dbReference type="ARBA" id="ARBA00022840"/>
    </source>
</evidence>
<dbReference type="NCBIfam" id="TIGR00097">
    <property type="entry name" value="HMP-P_kinase"/>
    <property type="match status" value="1"/>
</dbReference>
<comment type="catalytic activity">
    <reaction evidence="13">
        <text>pyridoxal + ATP = pyridoxal 5'-phosphate + ADP + H(+)</text>
        <dbReference type="Rhea" id="RHEA:10224"/>
        <dbReference type="ChEBI" id="CHEBI:15378"/>
        <dbReference type="ChEBI" id="CHEBI:17310"/>
        <dbReference type="ChEBI" id="CHEBI:30616"/>
        <dbReference type="ChEBI" id="CHEBI:456216"/>
        <dbReference type="ChEBI" id="CHEBI:597326"/>
        <dbReference type="EC" id="2.7.1.35"/>
    </reaction>
</comment>
<evidence type="ECO:0000313" key="16">
    <source>
        <dbReference type="Proteomes" id="UP001595279"/>
    </source>
</evidence>
<accession>A0ABV7CSW1</accession>
<evidence type="ECO:0000313" key="15">
    <source>
        <dbReference type="EMBL" id="MFC3039344.1"/>
    </source>
</evidence>
<gene>
    <name evidence="15" type="primary">thiD</name>
    <name evidence="15" type="ORF">ACFOGI_03710</name>
</gene>
<dbReference type="InterPro" id="IPR029056">
    <property type="entry name" value="Ribokinase-like"/>
</dbReference>
<dbReference type="PANTHER" id="PTHR20858">
    <property type="entry name" value="PHOSPHOMETHYLPYRIMIDINE KINASE"/>
    <property type="match status" value="1"/>
</dbReference>
<evidence type="ECO:0000256" key="3">
    <source>
        <dbReference type="ARBA" id="ARBA00022679"/>
    </source>
</evidence>
<dbReference type="InterPro" id="IPR004399">
    <property type="entry name" value="HMP/HMP-P_kinase_dom"/>
</dbReference>
<name>A0ABV7CSW1_9BACI</name>
<feature type="domain" description="Pyridoxamine kinase/Phosphomethylpyrimidine kinase" evidence="14">
    <location>
        <begin position="16"/>
        <end position="257"/>
    </location>
</feature>
<evidence type="ECO:0000256" key="1">
    <source>
        <dbReference type="ARBA" id="ARBA00009879"/>
    </source>
</evidence>